<gene>
    <name evidence="6" type="ORF">DVH24_041881</name>
</gene>
<dbReference type="EMBL" id="RDQH01000337">
    <property type="protein sequence ID" value="RXH85113.1"/>
    <property type="molecule type" value="Genomic_DNA"/>
</dbReference>
<dbReference type="InterPro" id="IPR008530">
    <property type="entry name" value="CCDC22"/>
</dbReference>
<keyword evidence="2" id="KW-0175">Coiled coil</keyword>
<organism evidence="6 7">
    <name type="scientific">Malus domestica</name>
    <name type="common">Apple</name>
    <name type="synonym">Pyrus malus</name>
    <dbReference type="NCBI Taxonomy" id="3750"/>
    <lineage>
        <taxon>Eukaryota</taxon>
        <taxon>Viridiplantae</taxon>
        <taxon>Streptophyta</taxon>
        <taxon>Embryophyta</taxon>
        <taxon>Tracheophyta</taxon>
        <taxon>Spermatophyta</taxon>
        <taxon>Magnoliopsida</taxon>
        <taxon>eudicotyledons</taxon>
        <taxon>Gunneridae</taxon>
        <taxon>Pentapetalae</taxon>
        <taxon>rosids</taxon>
        <taxon>fabids</taxon>
        <taxon>Rosales</taxon>
        <taxon>Rosaceae</taxon>
        <taxon>Amygdaloideae</taxon>
        <taxon>Maleae</taxon>
        <taxon>Malus</taxon>
    </lineage>
</organism>
<evidence type="ECO:0000256" key="2">
    <source>
        <dbReference type="SAM" id="Coils"/>
    </source>
</evidence>
<dbReference type="GO" id="GO:2000060">
    <property type="term" value="P:positive regulation of ubiquitin-dependent protein catabolic process"/>
    <property type="evidence" value="ECO:0007669"/>
    <property type="project" value="TreeGrafter"/>
</dbReference>
<dbReference type="Pfam" id="PF05667">
    <property type="entry name" value="CCDC22_CC"/>
    <property type="match status" value="1"/>
</dbReference>
<feature type="coiled-coil region" evidence="2">
    <location>
        <begin position="205"/>
        <end position="239"/>
    </location>
</feature>
<dbReference type="InterPro" id="IPR048349">
    <property type="entry name" value="CCDC22_N"/>
</dbReference>
<feature type="domain" description="CCDC22 N-terminal" evidence="5">
    <location>
        <begin position="1"/>
        <end position="108"/>
    </location>
</feature>
<feature type="domain" description="CCDC22 coiled-coil" evidence="4">
    <location>
        <begin position="200"/>
        <end position="440"/>
    </location>
</feature>
<evidence type="ECO:0000256" key="3">
    <source>
        <dbReference type="SAM" id="MobiDB-lite"/>
    </source>
</evidence>
<dbReference type="AlphaFoldDB" id="A0A498IUR8"/>
<protein>
    <recommendedName>
        <fullName evidence="8">Coiled-coil domain-containing protein 22 homolog</fullName>
    </recommendedName>
</protein>
<feature type="coiled-coil region" evidence="2">
    <location>
        <begin position="293"/>
        <end position="320"/>
    </location>
</feature>
<feature type="compositionally biased region" description="Basic and acidic residues" evidence="3">
    <location>
        <begin position="122"/>
        <end position="153"/>
    </location>
</feature>
<dbReference type="GO" id="GO:0097602">
    <property type="term" value="F:cullin family protein binding"/>
    <property type="evidence" value="ECO:0007669"/>
    <property type="project" value="TreeGrafter"/>
</dbReference>
<feature type="region of interest" description="Disordered" evidence="3">
    <location>
        <begin position="113"/>
        <end position="153"/>
    </location>
</feature>
<evidence type="ECO:0000313" key="7">
    <source>
        <dbReference type="Proteomes" id="UP000290289"/>
    </source>
</evidence>
<reference evidence="6 7" key="1">
    <citation type="submission" date="2018-10" db="EMBL/GenBank/DDBJ databases">
        <title>A high-quality apple genome assembly.</title>
        <authorList>
            <person name="Hu J."/>
        </authorList>
    </citation>
    <scope>NUCLEOTIDE SEQUENCE [LARGE SCALE GENOMIC DNA]</scope>
    <source>
        <strain evidence="7">cv. HFTH1</strain>
        <tissue evidence="6">Young leaf</tissue>
    </source>
</reference>
<evidence type="ECO:0000259" key="5">
    <source>
        <dbReference type="Pfam" id="PF21674"/>
    </source>
</evidence>
<dbReference type="InterPro" id="IPR048348">
    <property type="entry name" value="CCDC22_CC"/>
</dbReference>
<accession>A0A498IUR8</accession>
<comment type="caution">
    <text evidence="6">The sequence shown here is derived from an EMBL/GenBank/DDBJ whole genome shotgun (WGS) entry which is preliminary data.</text>
</comment>
<sequence>MEDSREILLKSLENSGVCVPDDVSSVKDLTPATLVSICSQSLNLIGRTTPFPTSLPDCSVGDQFKLCTDIASGIKSLGYLADLSFHQFLYPSEEDSYKLIRFLVERLSDSSEVGQKAGPKGVNEEREVKEDGFQSSMEDHKTGDEGPDLSHDKSRAKLDELTLKGEVPEISVNGVCSSSTGGFNKDRRTNVFSGTHSTEKVQNQEQLLIEEVNAKTSELKHLEEELKLLKEAADMAFDVHHSVEFHLEKLNEQVDVRKHHVGELTSQWEAVRKPLEEKKKSLQESVYANNPYAQEKLQKLKDYELEKESILSEIQKREEELSKLSTGLEKQPKLSSRRSYIERVKEITKNSRKQEADIEQILKDTRELQLESNSIQERLHRTYAVVDEMVFREAKKDAVGRQAYRILTSIHESFEQIREKILATDRTRREVGELEKKLAAMASRSLNVDKLQADLDAIRRENEHLEKCLRG</sequence>
<comment type="similarity">
    <text evidence="1">Belongs to the CCDC22 family.</text>
</comment>
<evidence type="ECO:0008006" key="8">
    <source>
        <dbReference type="Google" id="ProtNLM"/>
    </source>
</evidence>
<dbReference type="PANTHER" id="PTHR15668:SF4">
    <property type="entry name" value="COILED-COIL DOMAIN-CONTAINING PROTEIN 22"/>
    <property type="match status" value="1"/>
</dbReference>
<proteinExistence type="inferred from homology"/>
<keyword evidence="7" id="KW-1185">Reference proteome</keyword>
<evidence type="ECO:0000259" key="4">
    <source>
        <dbReference type="Pfam" id="PF05667"/>
    </source>
</evidence>
<evidence type="ECO:0000256" key="1">
    <source>
        <dbReference type="ARBA" id="ARBA00006438"/>
    </source>
</evidence>
<name>A0A498IUR8_MALDO</name>
<dbReference type="Proteomes" id="UP000290289">
    <property type="component" value="Chromosome 11"/>
</dbReference>
<dbReference type="PANTHER" id="PTHR15668">
    <property type="entry name" value="JM1 PROTEIN"/>
    <property type="match status" value="1"/>
</dbReference>
<dbReference type="Pfam" id="PF21674">
    <property type="entry name" value="CCDC22_N"/>
    <property type="match status" value="1"/>
</dbReference>
<evidence type="ECO:0000313" key="6">
    <source>
        <dbReference type="EMBL" id="RXH85113.1"/>
    </source>
</evidence>
<dbReference type="STRING" id="3750.A0A498IUR8"/>